<dbReference type="GO" id="GO:0005576">
    <property type="term" value="C:extracellular region"/>
    <property type="evidence" value="ECO:0007669"/>
    <property type="project" value="UniProtKB-SubCell"/>
</dbReference>
<dbReference type="Gene3D" id="2.40.70.10">
    <property type="entry name" value="Acid Proteases"/>
    <property type="match status" value="2"/>
</dbReference>
<evidence type="ECO:0000256" key="5">
    <source>
        <dbReference type="SAM" id="SignalP"/>
    </source>
</evidence>
<name>A0ABD1MUF5_9FABA</name>
<dbReference type="Pfam" id="PF14543">
    <property type="entry name" value="TAXi_N"/>
    <property type="match status" value="1"/>
</dbReference>
<dbReference type="InterPro" id="IPR032799">
    <property type="entry name" value="TAXi_C"/>
</dbReference>
<proteinExistence type="inferred from homology"/>
<feature type="domain" description="Peptidase A1" evidence="6">
    <location>
        <begin position="41"/>
        <end position="426"/>
    </location>
</feature>
<dbReference type="PROSITE" id="PS51767">
    <property type="entry name" value="PEPTIDASE_A1"/>
    <property type="match status" value="1"/>
</dbReference>
<comment type="caution">
    <text evidence="7">The sequence shown here is derived from an EMBL/GenBank/DDBJ whole genome shotgun (WGS) entry which is preliminary data.</text>
</comment>
<evidence type="ECO:0000313" key="7">
    <source>
        <dbReference type="EMBL" id="KAL2339152.1"/>
    </source>
</evidence>
<keyword evidence="3" id="KW-0964">Secreted</keyword>
<evidence type="ECO:0000256" key="3">
    <source>
        <dbReference type="ARBA" id="ARBA00022525"/>
    </source>
</evidence>
<reference evidence="7 8" key="1">
    <citation type="submission" date="2024-08" db="EMBL/GenBank/DDBJ databases">
        <title>Insights into the chromosomal genome structure of Flemingia macrophylla.</title>
        <authorList>
            <person name="Ding Y."/>
            <person name="Zhao Y."/>
            <person name="Bi W."/>
            <person name="Wu M."/>
            <person name="Zhao G."/>
            <person name="Gong Y."/>
            <person name="Li W."/>
            <person name="Zhang P."/>
        </authorList>
    </citation>
    <scope>NUCLEOTIDE SEQUENCE [LARGE SCALE GENOMIC DNA]</scope>
    <source>
        <strain evidence="7">DYQJB</strain>
        <tissue evidence="7">Leaf</tissue>
    </source>
</reference>
<dbReference type="InterPro" id="IPR032861">
    <property type="entry name" value="TAXi_N"/>
</dbReference>
<dbReference type="PANTHER" id="PTHR47965:SF83">
    <property type="entry name" value="NEPENTHESIN-RELATED"/>
    <property type="match status" value="1"/>
</dbReference>
<dbReference type="SUPFAM" id="SSF50630">
    <property type="entry name" value="Acid proteases"/>
    <property type="match status" value="1"/>
</dbReference>
<evidence type="ECO:0000313" key="8">
    <source>
        <dbReference type="Proteomes" id="UP001603857"/>
    </source>
</evidence>
<organism evidence="7 8">
    <name type="scientific">Flemingia macrophylla</name>
    <dbReference type="NCBI Taxonomy" id="520843"/>
    <lineage>
        <taxon>Eukaryota</taxon>
        <taxon>Viridiplantae</taxon>
        <taxon>Streptophyta</taxon>
        <taxon>Embryophyta</taxon>
        <taxon>Tracheophyta</taxon>
        <taxon>Spermatophyta</taxon>
        <taxon>Magnoliopsida</taxon>
        <taxon>eudicotyledons</taxon>
        <taxon>Gunneridae</taxon>
        <taxon>Pentapetalae</taxon>
        <taxon>rosids</taxon>
        <taxon>fabids</taxon>
        <taxon>Fabales</taxon>
        <taxon>Fabaceae</taxon>
        <taxon>Papilionoideae</taxon>
        <taxon>50 kb inversion clade</taxon>
        <taxon>NPAAA clade</taxon>
        <taxon>indigoferoid/millettioid clade</taxon>
        <taxon>Phaseoleae</taxon>
        <taxon>Flemingia</taxon>
    </lineage>
</organism>
<dbReference type="Pfam" id="PF14541">
    <property type="entry name" value="TAXi_C"/>
    <property type="match status" value="1"/>
</dbReference>
<keyword evidence="8" id="KW-1185">Reference proteome</keyword>
<dbReference type="FunFam" id="2.40.70.10:FF:000041">
    <property type="entry name" value="Basic 7S globulin"/>
    <property type="match status" value="1"/>
</dbReference>
<dbReference type="InterPro" id="IPR001461">
    <property type="entry name" value="Aspartic_peptidase_A1"/>
</dbReference>
<dbReference type="InterPro" id="IPR033121">
    <property type="entry name" value="PEPTIDASE_A1"/>
</dbReference>
<feature type="signal peptide" evidence="5">
    <location>
        <begin position="1"/>
        <end position="22"/>
    </location>
</feature>
<dbReference type="FunFam" id="2.40.70.10:FF:000096">
    <property type="entry name" value="Basic 7S globulin"/>
    <property type="match status" value="1"/>
</dbReference>
<protein>
    <recommendedName>
        <fullName evidence="6">Peptidase A1 domain-containing protein</fullName>
    </recommendedName>
</protein>
<sequence length="442" mass="47738">MMGGTIHIHILLLSGLLSLSAALKPSVFILPIEKNEATGQYSTSIQMGTPPTTLDVAIDIRERFLWFECGQDYNSTSYNPIGCSTNKCKLAKGTSCVTCTNHPLKTGCTNNTCGVEPYNPFAHFFVSGDVGEDTLSSAHSTNTARAPSTLHVPRFVSSCVYPDKFGVEGFLRGLAHGTKGVLGLARTAISLPAQLASKFKLQRKFALCLPSSSKYHKLGDLILGGGPYYLPPHDASKFLSYTSFVVNPHSTGPIFDDGPSTEYFIDVKSIKVDRRAVNVNGSLLSIDKDGNGGTKLSTVTPFTTLHSSIYEAVVNDFVKRARARRIKRVASVAPFGACFDARTVRKSSKGPYVPTVDLVLKGGVRWRIYGANSMVMVSKKVMCLGFVDGGFEAADSPITTSIVIGGHQMEDNLLEFDLVTSMFGFTSSLLLRNATCSHFTLL</sequence>
<dbReference type="EMBL" id="JBGMDY010000004">
    <property type="protein sequence ID" value="KAL2339152.1"/>
    <property type="molecule type" value="Genomic_DNA"/>
</dbReference>
<dbReference type="AlphaFoldDB" id="A0ABD1MUF5"/>
<evidence type="ECO:0000256" key="2">
    <source>
        <dbReference type="ARBA" id="ARBA00007447"/>
    </source>
</evidence>
<evidence type="ECO:0000256" key="4">
    <source>
        <dbReference type="ARBA" id="ARBA00022729"/>
    </source>
</evidence>
<feature type="chain" id="PRO_5044870201" description="Peptidase A1 domain-containing protein" evidence="5">
    <location>
        <begin position="23"/>
        <end position="442"/>
    </location>
</feature>
<dbReference type="Proteomes" id="UP001603857">
    <property type="component" value="Unassembled WGS sequence"/>
</dbReference>
<keyword evidence="4 5" id="KW-0732">Signal</keyword>
<comment type="similarity">
    <text evidence="2">Belongs to the peptidase A1 family.</text>
</comment>
<dbReference type="PANTHER" id="PTHR47965">
    <property type="entry name" value="ASPARTYL PROTEASE-RELATED"/>
    <property type="match status" value="1"/>
</dbReference>
<evidence type="ECO:0000256" key="1">
    <source>
        <dbReference type="ARBA" id="ARBA00004239"/>
    </source>
</evidence>
<evidence type="ECO:0000259" key="6">
    <source>
        <dbReference type="PROSITE" id="PS51767"/>
    </source>
</evidence>
<comment type="subcellular location">
    <subcellularLocation>
        <location evidence="1">Secreted</location>
        <location evidence="1">Extracellular space</location>
    </subcellularLocation>
</comment>
<dbReference type="InterPro" id="IPR021109">
    <property type="entry name" value="Peptidase_aspartic_dom_sf"/>
</dbReference>
<gene>
    <name evidence="7" type="ORF">Fmac_013598</name>
</gene>
<accession>A0ABD1MUF5</accession>